<sequence length="698" mass="74110">MLKQAKIATKLAAVSVTALAGVLAVGIGVIGYQATSATQQLAIQQVEAIAQEQAEYVARVIEEGLLPAQGLGNALNALKRSGPVDRQAWTNILQDAMQTHPNMAGTWGMVPDNNLDGRDAEFEGQPGHDEAGVWRPYFYRNQGKVEFSPIPPLKPSPEGDWFHVSYRTGKDFATEPYTWETDGVVMTGISFSTPIRDGGKVIGVTGGDLLLTDLTKTLSSQKPMGTGQVNLLSQAGVWIANTDPALLGKPWTEAKGSQEAAFGAQVLNAVKSAQPFSYTAYAESAGGDMINIVRPVAIGNTGATMAVVVSVPMATVNAASTQIIYTILGIGVILLAVLAIAVMFFSNRIVRRPLERAVTTINALIDQRYDITIPDKERGDEIGHINQALEIFREKAKQAEELVAEQEEQQRQRILRAEAVRDLSQSFDARISKLTTTVSSLVDDLNNASNVLTVGADDTSAKSTAVAAASEEAAANVEAVASAAEELLASVSEIRRQMEQSAGIASQAVHQAQATNGKIEALADAASRINEVVALIQAIAEQTNLLALNATIEAARAGEAGRGFAVVAAEVKELANQTAKATEEISSQIQSVQSETANAVKAIQEISSTIEQINEISGSIQVSVDQQGLATTEIARNIQEASNGTQEVTRNIVAVSASANETGETARRVSSSAAILQQEASELRQEVEQFLRDIRQSA</sequence>
<dbReference type="SUPFAM" id="SSF58104">
    <property type="entry name" value="Methyl-accepting chemotaxis protein (MCP) signaling domain"/>
    <property type="match status" value="1"/>
</dbReference>
<dbReference type="OrthoDB" id="4514964at2"/>
<keyword evidence="8" id="KW-0732">Signal</keyword>
<feature type="domain" description="HAMP" evidence="11">
    <location>
        <begin position="348"/>
        <end position="401"/>
    </location>
</feature>
<dbReference type="InterPro" id="IPR004089">
    <property type="entry name" value="MCPsignal_dom"/>
</dbReference>
<evidence type="ECO:0000256" key="8">
    <source>
        <dbReference type="SAM" id="SignalP"/>
    </source>
</evidence>
<evidence type="ECO:0000313" key="12">
    <source>
        <dbReference type="EMBL" id="CUA93818.1"/>
    </source>
</evidence>
<dbReference type="Gene3D" id="6.10.340.10">
    <property type="match status" value="1"/>
</dbReference>
<accession>A0A0K6HSR9</accession>
<feature type="chain" id="PRO_5005504472" evidence="8">
    <location>
        <begin position="21"/>
        <end position="698"/>
    </location>
</feature>
<keyword evidence="7" id="KW-1133">Transmembrane helix</keyword>
<keyword evidence="3 5" id="KW-0807">Transducer</keyword>
<dbReference type="InterPro" id="IPR000727">
    <property type="entry name" value="T_SNARE_dom"/>
</dbReference>
<evidence type="ECO:0000256" key="1">
    <source>
        <dbReference type="ARBA" id="ARBA00004429"/>
    </source>
</evidence>
<keyword evidence="13" id="KW-1185">Reference proteome</keyword>
<evidence type="ECO:0000259" key="11">
    <source>
        <dbReference type="PROSITE" id="PS50885"/>
    </source>
</evidence>
<feature type="signal peptide" evidence="8">
    <location>
        <begin position="1"/>
        <end position="20"/>
    </location>
</feature>
<feature type="coiled-coil region" evidence="6">
    <location>
        <begin position="666"/>
        <end position="693"/>
    </location>
</feature>
<dbReference type="AlphaFoldDB" id="A0A0K6HSR9"/>
<dbReference type="GO" id="GO:0005886">
    <property type="term" value="C:plasma membrane"/>
    <property type="evidence" value="ECO:0007669"/>
    <property type="project" value="UniProtKB-SubCell"/>
</dbReference>
<dbReference type="Pfam" id="PF00015">
    <property type="entry name" value="MCPsignal"/>
    <property type="match status" value="1"/>
</dbReference>
<name>A0A0K6HSR9_9HYPH</name>
<keyword evidence="2" id="KW-1003">Cell membrane</keyword>
<feature type="domain" description="Methyl-accepting transducer" evidence="9">
    <location>
        <begin position="441"/>
        <end position="677"/>
    </location>
</feature>
<dbReference type="PANTHER" id="PTHR32089:SF112">
    <property type="entry name" value="LYSOZYME-LIKE PROTEIN-RELATED"/>
    <property type="match status" value="1"/>
</dbReference>
<evidence type="ECO:0000256" key="6">
    <source>
        <dbReference type="SAM" id="Coils"/>
    </source>
</evidence>
<dbReference type="PANTHER" id="PTHR32089">
    <property type="entry name" value="METHYL-ACCEPTING CHEMOTAXIS PROTEIN MCPB"/>
    <property type="match status" value="1"/>
</dbReference>
<feature type="transmembrane region" description="Helical" evidence="7">
    <location>
        <begin position="323"/>
        <end position="346"/>
    </location>
</feature>
<dbReference type="RefSeq" id="WP_055454755.1">
    <property type="nucleotide sequence ID" value="NZ_CYHE01000002.1"/>
</dbReference>
<dbReference type="PROSITE" id="PS50885">
    <property type="entry name" value="HAMP"/>
    <property type="match status" value="1"/>
</dbReference>
<dbReference type="PRINTS" id="PR00260">
    <property type="entry name" value="CHEMTRNSDUCR"/>
</dbReference>
<evidence type="ECO:0000259" key="9">
    <source>
        <dbReference type="PROSITE" id="PS50111"/>
    </source>
</evidence>
<organism evidence="12 13">
    <name type="scientific">Pannonibacter indicus</name>
    <dbReference type="NCBI Taxonomy" id="466044"/>
    <lineage>
        <taxon>Bacteria</taxon>
        <taxon>Pseudomonadati</taxon>
        <taxon>Pseudomonadota</taxon>
        <taxon>Alphaproteobacteria</taxon>
        <taxon>Hyphomicrobiales</taxon>
        <taxon>Stappiaceae</taxon>
        <taxon>Pannonibacter</taxon>
    </lineage>
</organism>
<dbReference type="PROSITE" id="PS50111">
    <property type="entry name" value="CHEMOTAXIS_TRANSDUC_2"/>
    <property type="match status" value="1"/>
</dbReference>
<evidence type="ECO:0000256" key="7">
    <source>
        <dbReference type="SAM" id="Phobius"/>
    </source>
</evidence>
<dbReference type="InterPro" id="IPR004090">
    <property type="entry name" value="Chemotax_Me-accpt_rcpt"/>
</dbReference>
<dbReference type="PROSITE" id="PS50192">
    <property type="entry name" value="T_SNARE"/>
    <property type="match status" value="1"/>
</dbReference>
<evidence type="ECO:0000259" key="10">
    <source>
        <dbReference type="PROSITE" id="PS50192"/>
    </source>
</evidence>
<dbReference type="Gene3D" id="1.10.287.950">
    <property type="entry name" value="Methyl-accepting chemotaxis protein"/>
    <property type="match status" value="1"/>
</dbReference>
<comment type="similarity">
    <text evidence="4">Belongs to the methyl-accepting chemotaxis (MCP) protein family.</text>
</comment>
<keyword evidence="7" id="KW-0472">Membrane</keyword>
<dbReference type="GO" id="GO:0006935">
    <property type="term" value="P:chemotaxis"/>
    <property type="evidence" value="ECO:0007669"/>
    <property type="project" value="InterPro"/>
</dbReference>
<comment type="subcellular location">
    <subcellularLocation>
        <location evidence="1">Cell inner membrane</location>
        <topology evidence="1">Multi-pass membrane protein</topology>
    </subcellularLocation>
</comment>
<dbReference type="SMART" id="SM00283">
    <property type="entry name" value="MA"/>
    <property type="match status" value="1"/>
</dbReference>
<keyword evidence="6" id="KW-0175">Coiled coil</keyword>
<evidence type="ECO:0000313" key="13">
    <source>
        <dbReference type="Proteomes" id="UP000183900"/>
    </source>
</evidence>
<keyword evidence="7" id="KW-0812">Transmembrane</keyword>
<dbReference type="GO" id="GO:0004888">
    <property type="term" value="F:transmembrane signaling receptor activity"/>
    <property type="evidence" value="ECO:0007669"/>
    <property type="project" value="InterPro"/>
</dbReference>
<dbReference type="GO" id="GO:0007165">
    <property type="term" value="P:signal transduction"/>
    <property type="evidence" value="ECO:0007669"/>
    <property type="project" value="UniProtKB-KW"/>
</dbReference>
<dbReference type="CDD" id="cd12913">
    <property type="entry name" value="PDC1_MCP_like"/>
    <property type="match status" value="1"/>
</dbReference>
<evidence type="ECO:0000256" key="5">
    <source>
        <dbReference type="PROSITE-ProRule" id="PRU00284"/>
    </source>
</evidence>
<proteinExistence type="inferred from homology"/>
<gene>
    <name evidence="12" type="ORF">Ga0061067_102526</name>
</gene>
<keyword evidence="2" id="KW-0997">Cell inner membrane</keyword>
<dbReference type="Proteomes" id="UP000183900">
    <property type="component" value="Unassembled WGS sequence"/>
</dbReference>
<evidence type="ECO:0000256" key="3">
    <source>
        <dbReference type="ARBA" id="ARBA00023224"/>
    </source>
</evidence>
<dbReference type="SMART" id="SM00304">
    <property type="entry name" value="HAMP"/>
    <property type="match status" value="1"/>
</dbReference>
<feature type="domain" description="T-SNARE coiled-coil homology" evidence="10">
    <location>
        <begin position="593"/>
        <end position="655"/>
    </location>
</feature>
<evidence type="ECO:0000256" key="4">
    <source>
        <dbReference type="ARBA" id="ARBA00029447"/>
    </source>
</evidence>
<dbReference type="EMBL" id="CYHE01000002">
    <property type="protein sequence ID" value="CUA93818.1"/>
    <property type="molecule type" value="Genomic_DNA"/>
</dbReference>
<reference evidence="13" key="1">
    <citation type="submission" date="2015-08" db="EMBL/GenBank/DDBJ databases">
        <authorList>
            <person name="Varghese N."/>
        </authorList>
    </citation>
    <scope>NUCLEOTIDE SEQUENCE [LARGE SCALE GENOMIC DNA]</scope>
    <source>
        <strain evidence="13">DSM 23407</strain>
    </source>
</reference>
<protein>
    <submittedName>
        <fullName evidence="12">Methyl-accepting chemotaxis sensory transducer with Cache sensor</fullName>
    </submittedName>
</protein>
<dbReference type="Pfam" id="PF22673">
    <property type="entry name" value="MCP-like_PDC_1"/>
    <property type="match status" value="1"/>
</dbReference>
<evidence type="ECO:0000256" key="2">
    <source>
        <dbReference type="ARBA" id="ARBA00022519"/>
    </source>
</evidence>
<dbReference type="InterPro" id="IPR003660">
    <property type="entry name" value="HAMP_dom"/>
</dbReference>
<dbReference type="Gene3D" id="3.30.450.20">
    <property type="entry name" value="PAS domain"/>
    <property type="match status" value="2"/>
</dbReference>